<sequence length="70" mass="8340">MYTGVYRLLFQGIQKTVYQLHFLYFSFRLPCISSKIDSMTVFGFQSNPNARKESRRLKASVTYKKKYNKD</sequence>
<dbReference type="EMBL" id="GEDG01016387">
    <property type="protein sequence ID" value="JAP22605.1"/>
    <property type="molecule type" value="Transcribed_RNA"/>
</dbReference>
<protein>
    <submittedName>
        <fullName evidence="1">Putative ovule protein</fullName>
    </submittedName>
</protein>
<dbReference type="AlphaFoldDB" id="A0A0V0HQM8"/>
<reference evidence="1" key="1">
    <citation type="submission" date="2015-12" db="EMBL/GenBank/DDBJ databases">
        <title>Gene expression during late stages of embryo sac development: a critical building block for successful pollen-pistil interactions.</title>
        <authorList>
            <person name="Liu Y."/>
            <person name="Joly V."/>
            <person name="Sabar M."/>
            <person name="Matton D.P."/>
        </authorList>
    </citation>
    <scope>NUCLEOTIDE SEQUENCE</scope>
</reference>
<accession>A0A0V0HQM8</accession>
<name>A0A0V0HQM8_SOLCH</name>
<evidence type="ECO:0000313" key="1">
    <source>
        <dbReference type="EMBL" id="JAP22605.1"/>
    </source>
</evidence>
<proteinExistence type="predicted"/>
<organism evidence="1">
    <name type="scientific">Solanum chacoense</name>
    <name type="common">Chaco potato</name>
    <dbReference type="NCBI Taxonomy" id="4108"/>
    <lineage>
        <taxon>Eukaryota</taxon>
        <taxon>Viridiplantae</taxon>
        <taxon>Streptophyta</taxon>
        <taxon>Embryophyta</taxon>
        <taxon>Tracheophyta</taxon>
        <taxon>Spermatophyta</taxon>
        <taxon>Magnoliopsida</taxon>
        <taxon>eudicotyledons</taxon>
        <taxon>Gunneridae</taxon>
        <taxon>Pentapetalae</taxon>
        <taxon>asterids</taxon>
        <taxon>lamiids</taxon>
        <taxon>Solanales</taxon>
        <taxon>Solanaceae</taxon>
        <taxon>Solanoideae</taxon>
        <taxon>Solaneae</taxon>
        <taxon>Solanum</taxon>
    </lineage>
</organism>